<dbReference type="Gene3D" id="3.10.20.90">
    <property type="entry name" value="Phosphatidylinositol 3-kinase Catalytic Subunit, Chain A, domain 1"/>
    <property type="match status" value="1"/>
</dbReference>
<feature type="compositionally biased region" description="Low complexity" evidence="3">
    <location>
        <begin position="838"/>
        <end position="861"/>
    </location>
</feature>
<organism evidence="5">
    <name type="scientific">Corethrella appendiculata</name>
    <dbReference type="NCBI Taxonomy" id="1370023"/>
    <lineage>
        <taxon>Eukaryota</taxon>
        <taxon>Metazoa</taxon>
        <taxon>Ecdysozoa</taxon>
        <taxon>Arthropoda</taxon>
        <taxon>Hexapoda</taxon>
        <taxon>Insecta</taxon>
        <taxon>Pterygota</taxon>
        <taxon>Neoptera</taxon>
        <taxon>Endopterygota</taxon>
        <taxon>Diptera</taxon>
        <taxon>Nematocera</taxon>
        <taxon>Culicoidea</taxon>
        <taxon>Chaoboridae</taxon>
        <taxon>Corethrella</taxon>
    </lineage>
</organism>
<name>U5EQ19_9DIPT</name>
<feature type="compositionally biased region" description="Low complexity" evidence="3">
    <location>
        <begin position="163"/>
        <end position="211"/>
    </location>
</feature>
<feature type="region of interest" description="Disordered" evidence="3">
    <location>
        <begin position="618"/>
        <end position="665"/>
    </location>
</feature>
<feature type="region of interest" description="Disordered" evidence="3">
    <location>
        <begin position="320"/>
        <end position="340"/>
    </location>
</feature>
<comment type="subcellular location">
    <subcellularLocation>
        <location evidence="1">Nucleus</location>
    </subcellularLocation>
</comment>
<dbReference type="CDD" id="cd01804">
    <property type="entry name" value="Ubl_midnolin"/>
    <property type="match status" value="1"/>
</dbReference>
<feature type="region of interest" description="Disordered" evidence="3">
    <location>
        <begin position="396"/>
        <end position="468"/>
    </location>
</feature>
<feature type="compositionally biased region" description="Low complexity" evidence="3">
    <location>
        <begin position="434"/>
        <end position="448"/>
    </location>
</feature>
<feature type="region of interest" description="Disordered" evidence="3">
    <location>
        <begin position="838"/>
        <end position="881"/>
    </location>
</feature>
<evidence type="ECO:0000256" key="2">
    <source>
        <dbReference type="ARBA" id="ARBA00023242"/>
    </source>
</evidence>
<dbReference type="InterPro" id="IPR039336">
    <property type="entry name" value="Midnolin"/>
</dbReference>
<feature type="compositionally biased region" description="Low complexity" evidence="3">
    <location>
        <begin position="324"/>
        <end position="340"/>
    </location>
</feature>
<feature type="region of interest" description="Disordered" evidence="3">
    <location>
        <begin position="163"/>
        <end position="228"/>
    </location>
</feature>
<feature type="domain" description="Ubiquitin-like" evidence="4">
    <location>
        <begin position="17"/>
        <end position="91"/>
    </location>
</feature>
<evidence type="ECO:0000259" key="4">
    <source>
        <dbReference type="PROSITE" id="PS50053"/>
    </source>
</evidence>
<dbReference type="AlphaFoldDB" id="U5EQ19"/>
<dbReference type="SMART" id="SM00213">
    <property type="entry name" value="UBQ"/>
    <property type="match status" value="1"/>
</dbReference>
<protein>
    <submittedName>
        <fullName evidence="5">Putative ubiquitin-like domain of midnolin</fullName>
    </submittedName>
</protein>
<evidence type="ECO:0000256" key="3">
    <source>
        <dbReference type="SAM" id="MobiDB-lite"/>
    </source>
</evidence>
<dbReference type="SUPFAM" id="SSF54236">
    <property type="entry name" value="Ubiquitin-like"/>
    <property type="match status" value="1"/>
</dbReference>
<feature type="compositionally biased region" description="Low complexity" evidence="3">
    <location>
        <begin position="513"/>
        <end position="543"/>
    </location>
</feature>
<dbReference type="PROSITE" id="PS50053">
    <property type="entry name" value="UBIQUITIN_2"/>
    <property type="match status" value="1"/>
</dbReference>
<feature type="region of interest" description="Disordered" evidence="3">
    <location>
        <begin position="510"/>
        <end position="543"/>
    </location>
</feature>
<sequence>GSDSRNSFGCGSDIQPITLNIQTTTGGSFSVLVDNSNSVENLKKVISKKLRVSKDRIRILHRERELQDGTLKDNGLVDGSKIILTPNVETGLLAQRAENTVMQALESLNDSQVNDFLSGKSPLNLSVRLGDHMMLISLQLSTLNPSANGSTATTSAGSSSTTAAAAASTSQSQSISTTTAQNNTTRLKNSTRIKSTSNNNNSSTINLVTTNQSRTLASTTSNSLKRHHSDCETSNQRCLPYFTEQTIQKIVKSISDINSNNNNNLSTDSAITEDELKISSCCSTASEMETTESDSSLLDQSPIKSLSNLVSSPIIKPTQLTKYSSNNDNSNSAGTSSTSLSDPIAANLTSCLCKRLKTDDSHNSNCQNINGSSSSTVRSSKTGSKQLKMLHKTSQNMIQRNKHHRSHLNNSESSCSNTNNILRKNVSFDNAMPSTSSTTTTSSSSSSSGVLVDHHHSAPPSPHRPIINSTALIPIGTATDNPALAEASRNLTQTLRKLSKRVFTNKVDMSDDTISTSSTSNSNNNISGSGSSGSSSSSSSVSNRNITSGAIIESMKHHGKGIYSGTFSGTLNPKLQDKNGRPKRDISTIIHILNDLLSAAPQCARTGAKLYFEPCSSGGNSGASSSNSSGSSLSKVTSRSASSSSSRRHSSSSSIAPSTSSSSSVGCVNCKANTNESTPSSVNNCPYGKCNGHVSNSAAKVCYKTCRKYATTSTAQTSKCCYHNSNLTNATSNSPTSNYSPLQLSKDMIPYTSSSSVSTPPSDSIQCKCINNQVTITEMENNKTKTKLDNLRLIMQQKKERREARKMKTLPYNTAAQQTNRTPSATAALTTTALNSVATAPRTSIQQQQQQQQQQRPTISTTPPPTAENSNILVEEVDTVA</sequence>
<dbReference type="PANTHER" id="PTHR23010">
    <property type="entry name" value="MIDNOLIN"/>
    <property type="match status" value="1"/>
</dbReference>
<evidence type="ECO:0000313" key="5">
    <source>
        <dbReference type="EMBL" id="JAB55424.1"/>
    </source>
</evidence>
<feature type="compositionally biased region" description="Low complexity" evidence="3">
    <location>
        <begin position="371"/>
        <end position="384"/>
    </location>
</feature>
<feature type="compositionally biased region" description="Polar residues" evidence="3">
    <location>
        <begin position="212"/>
        <end position="223"/>
    </location>
</feature>
<dbReference type="EMBL" id="GANO01004447">
    <property type="protein sequence ID" value="JAB55424.1"/>
    <property type="molecule type" value="mRNA"/>
</dbReference>
<dbReference type="InterPro" id="IPR029071">
    <property type="entry name" value="Ubiquitin-like_domsf"/>
</dbReference>
<dbReference type="GO" id="GO:0005634">
    <property type="term" value="C:nucleus"/>
    <property type="evidence" value="ECO:0007669"/>
    <property type="project" value="UniProtKB-SubCell"/>
</dbReference>
<feature type="non-terminal residue" evidence="5">
    <location>
        <position position="1"/>
    </location>
</feature>
<feature type="region of interest" description="Disordered" evidence="3">
    <location>
        <begin position="799"/>
        <end position="825"/>
    </location>
</feature>
<proteinExistence type="evidence at transcript level"/>
<dbReference type="Pfam" id="PF00240">
    <property type="entry name" value="ubiquitin"/>
    <property type="match status" value="1"/>
</dbReference>
<reference evidence="5" key="1">
    <citation type="journal article" date="2014" name="Insect Biochem. Mol. Biol.">
        <title>An insight into the sialome of the frog biting fly, Corethrella appendiculata.</title>
        <authorList>
            <person name="Ribeiro J.M.C."/>
            <person name="Chagas A.C."/>
            <person name="Pham V.M."/>
            <person name="Lounibos L.P."/>
            <person name="Calvo E."/>
        </authorList>
    </citation>
    <scope>NUCLEOTIDE SEQUENCE</scope>
    <source>
        <tissue evidence="5">Salivary glands</tissue>
    </source>
</reference>
<dbReference type="PANTHER" id="PTHR23010:SF1">
    <property type="entry name" value="MIDNOLIN"/>
    <property type="match status" value="1"/>
</dbReference>
<feature type="compositionally biased region" description="Low complexity" evidence="3">
    <location>
        <begin position="409"/>
        <end position="420"/>
    </location>
</feature>
<feature type="region of interest" description="Disordered" evidence="3">
    <location>
        <begin position="359"/>
        <end position="384"/>
    </location>
</feature>
<keyword evidence="2" id="KW-0539">Nucleus</keyword>
<feature type="compositionally biased region" description="Low complexity" evidence="3">
    <location>
        <begin position="618"/>
        <end position="664"/>
    </location>
</feature>
<accession>U5EQ19</accession>
<feature type="compositionally biased region" description="Polar residues" evidence="3">
    <location>
        <begin position="811"/>
        <end position="821"/>
    </location>
</feature>
<evidence type="ECO:0000256" key="1">
    <source>
        <dbReference type="ARBA" id="ARBA00004123"/>
    </source>
</evidence>
<dbReference type="InterPro" id="IPR000626">
    <property type="entry name" value="Ubiquitin-like_dom"/>
</dbReference>